<dbReference type="EMBL" id="HACG01036928">
    <property type="protein sequence ID" value="CEK83793.1"/>
    <property type="molecule type" value="Transcribed_RNA"/>
</dbReference>
<reference evidence="1" key="1">
    <citation type="submission" date="2014-12" db="EMBL/GenBank/DDBJ databases">
        <title>Insight into the proteome of Arion vulgaris.</title>
        <authorList>
            <person name="Aradska J."/>
            <person name="Bulat T."/>
            <person name="Smidak R."/>
            <person name="Sarate P."/>
            <person name="Gangsoo J."/>
            <person name="Sialana F."/>
            <person name="Bilban M."/>
            <person name="Lubec G."/>
        </authorList>
    </citation>
    <scope>NUCLEOTIDE SEQUENCE</scope>
    <source>
        <tissue evidence="1">Skin</tissue>
    </source>
</reference>
<name>A0A0B7ASD2_9EUPU</name>
<evidence type="ECO:0000313" key="1">
    <source>
        <dbReference type="EMBL" id="CEK83793.1"/>
    </source>
</evidence>
<gene>
    <name evidence="1" type="primary">ORF139026</name>
</gene>
<sequence>MGVLCGNVLGIGVQCAGHTGGLCGSVRGNRLASTAQIFVEWKMDSSFGNHLLDDDTQIDIKYIQQFKEFGLHDVHAKLDA</sequence>
<accession>A0A0B7ASD2</accession>
<organism evidence="1">
    <name type="scientific">Arion vulgaris</name>
    <dbReference type="NCBI Taxonomy" id="1028688"/>
    <lineage>
        <taxon>Eukaryota</taxon>
        <taxon>Metazoa</taxon>
        <taxon>Spiralia</taxon>
        <taxon>Lophotrochozoa</taxon>
        <taxon>Mollusca</taxon>
        <taxon>Gastropoda</taxon>
        <taxon>Heterobranchia</taxon>
        <taxon>Euthyneura</taxon>
        <taxon>Panpulmonata</taxon>
        <taxon>Eupulmonata</taxon>
        <taxon>Stylommatophora</taxon>
        <taxon>Helicina</taxon>
        <taxon>Arionoidea</taxon>
        <taxon>Arionidae</taxon>
        <taxon>Arion</taxon>
    </lineage>
</organism>
<protein>
    <submittedName>
        <fullName evidence="1">Uncharacterized protein</fullName>
    </submittedName>
</protein>
<proteinExistence type="predicted"/>
<dbReference type="AlphaFoldDB" id="A0A0B7ASD2"/>